<evidence type="ECO:0000256" key="1">
    <source>
        <dbReference type="SAM" id="Phobius"/>
    </source>
</evidence>
<evidence type="ECO:0000313" key="3">
    <source>
        <dbReference type="Proteomes" id="UP001248819"/>
    </source>
</evidence>
<dbReference type="InterPro" id="IPR018723">
    <property type="entry name" value="DUF2254_membrane"/>
</dbReference>
<keyword evidence="1" id="KW-1133">Transmembrane helix</keyword>
<feature type="transmembrane region" description="Helical" evidence="1">
    <location>
        <begin position="111"/>
        <end position="132"/>
    </location>
</feature>
<sequence>MTSFSTNILYFYRSIRSKIAFYPTLFALSGVLFAFLMMYLEQIGVSKYLVKHAPLLVVNSGDTALTILSACITGLISMMVFSFSMVMVLLNQAASDYSPRLLPGLISDYRHQIILGIYISSILYCIFILFSIQPTGDKYQVPGFAVLLGILLTVVSIYAFIYFIHNISETIQITNILEKIFLEARERIQVILKQEESMQWSFPDTNNWFEYSTDKSGYFQDLSRKNLLSFCKENDTLLEILPVKGTFVLKGIPVFRSKERLSDKAVQNLLSNFHLSRKELVSTNYLLAFKQINEVIIKAMSPGINDPGTALNSIDYLSELLRLRMLKADESFISDSEQNFIKLRIATFKELLYQINAPLRRYCSADIVVVQKLGQMFLSLKVQKVANPYYHDILKEEAKRLLIDARAAMSNEADLETLSFLAEKLAIKI</sequence>
<feature type="transmembrane region" description="Helical" evidence="1">
    <location>
        <begin position="144"/>
        <end position="164"/>
    </location>
</feature>
<keyword evidence="3" id="KW-1185">Reference proteome</keyword>
<protein>
    <submittedName>
        <fullName evidence="2">DUF2254 domain-containing protein</fullName>
    </submittedName>
</protein>
<reference evidence="2 3" key="1">
    <citation type="submission" date="2023-09" db="EMBL/GenBank/DDBJ databases">
        <authorList>
            <person name="Rey-Velasco X."/>
        </authorList>
    </citation>
    <scope>NUCLEOTIDE SEQUENCE [LARGE SCALE GENOMIC DNA]</scope>
    <source>
        <strain evidence="2 3">F297</strain>
    </source>
</reference>
<organism evidence="2 3">
    <name type="scientific">Autumnicola edwardsiae</name>
    <dbReference type="NCBI Taxonomy" id="3075594"/>
    <lineage>
        <taxon>Bacteria</taxon>
        <taxon>Pseudomonadati</taxon>
        <taxon>Bacteroidota</taxon>
        <taxon>Flavobacteriia</taxon>
        <taxon>Flavobacteriales</taxon>
        <taxon>Flavobacteriaceae</taxon>
        <taxon>Autumnicola</taxon>
    </lineage>
</organism>
<gene>
    <name evidence="2" type="ORF">RM529_14400</name>
</gene>
<comment type="caution">
    <text evidence="2">The sequence shown here is derived from an EMBL/GenBank/DDBJ whole genome shotgun (WGS) entry which is preliminary data.</text>
</comment>
<keyword evidence="1" id="KW-0812">Transmembrane</keyword>
<dbReference type="RefSeq" id="WP_311485461.1">
    <property type="nucleotide sequence ID" value="NZ_JAVRHP010000103.1"/>
</dbReference>
<feature type="transmembrane region" description="Helical" evidence="1">
    <location>
        <begin position="64"/>
        <end position="90"/>
    </location>
</feature>
<accession>A0ABU3CYR9</accession>
<proteinExistence type="predicted"/>
<evidence type="ECO:0000313" key="2">
    <source>
        <dbReference type="EMBL" id="MDT0651342.1"/>
    </source>
</evidence>
<keyword evidence="1" id="KW-0472">Membrane</keyword>
<dbReference type="Pfam" id="PF10011">
    <property type="entry name" value="DUF2254"/>
    <property type="match status" value="1"/>
</dbReference>
<dbReference type="EMBL" id="JAVRHP010000103">
    <property type="protein sequence ID" value="MDT0651342.1"/>
    <property type="molecule type" value="Genomic_DNA"/>
</dbReference>
<feature type="transmembrane region" description="Helical" evidence="1">
    <location>
        <begin position="20"/>
        <end position="40"/>
    </location>
</feature>
<name>A0ABU3CYR9_9FLAO</name>
<dbReference type="Proteomes" id="UP001248819">
    <property type="component" value="Unassembled WGS sequence"/>
</dbReference>